<dbReference type="Pfam" id="PF03193">
    <property type="entry name" value="RsgA_GTPase"/>
    <property type="match status" value="1"/>
</dbReference>
<evidence type="ECO:0000256" key="2">
    <source>
        <dbReference type="ARBA" id="ARBA00022517"/>
    </source>
</evidence>
<dbReference type="PANTHER" id="PTHR32120">
    <property type="entry name" value="SMALL RIBOSOMAL SUBUNIT BIOGENESIS GTPASE RSGA"/>
    <property type="match status" value="1"/>
</dbReference>
<evidence type="ECO:0000259" key="11">
    <source>
        <dbReference type="PROSITE" id="PS50936"/>
    </source>
</evidence>
<name>A0ABT5FAV9_9GAMM</name>
<comment type="function">
    <text evidence="10">One of several proteins that assist in the late maturation steps of the functional core of the 30S ribosomal subunit. Helps release RbfA from mature subunits. May play a role in the assembly of ribosomal proteins into the subunit. Circularly permuted GTPase that catalyzes slow GTP hydrolysis, GTPase activity is stimulated by the 30S ribosomal subunit.</text>
</comment>
<comment type="caution">
    <text evidence="13">The sequence shown here is derived from an EMBL/GenBank/DDBJ whole genome shotgun (WGS) entry which is preliminary data.</text>
</comment>
<dbReference type="Gene3D" id="1.10.40.50">
    <property type="entry name" value="Probable gtpase engc, domain 3"/>
    <property type="match status" value="1"/>
</dbReference>
<keyword evidence="3 10" id="KW-0479">Metal-binding</keyword>
<reference evidence="13 14" key="1">
    <citation type="submission" date="2023-01" db="EMBL/GenBank/DDBJ databases">
        <title>Psychrosphaera sp. nov., isolated from marine algae.</title>
        <authorList>
            <person name="Bayburt H."/>
            <person name="Choi B.J."/>
            <person name="Kim J.M."/>
            <person name="Choi D.G."/>
            <person name="Jeon C.O."/>
        </authorList>
    </citation>
    <scope>NUCLEOTIDE SEQUENCE [LARGE SCALE GENOMIC DNA]</scope>
    <source>
        <strain evidence="13 14">G1-22</strain>
    </source>
</reference>
<evidence type="ECO:0000313" key="13">
    <source>
        <dbReference type="EMBL" id="MDC2887721.1"/>
    </source>
</evidence>
<organism evidence="13 14">
    <name type="scientific">Psychrosphaera algicola</name>
    <dbReference type="NCBI Taxonomy" id="3023714"/>
    <lineage>
        <taxon>Bacteria</taxon>
        <taxon>Pseudomonadati</taxon>
        <taxon>Pseudomonadota</taxon>
        <taxon>Gammaproteobacteria</taxon>
        <taxon>Alteromonadales</taxon>
        <taxon>Pseudoalteromonadaceae</taxon>
        <taxon>Psychrosphaera</taxon>
    </lineage>
</organism>
<protein>
    <recommendedName>
        <fullName evidence="10">Small ribosomal subunit biogenesis GTPase RsgA</fullName>
        <ecNumber evidence="10">3.6.1.-</ecNumber>
    </recommendedName>
</protein>
<evidence type="ECO:0000256" key="4">
    <source>
        <dbReference type="ARBA" id="ARBA00022730"/>
    </source>
</evidence>
<dbReference type="NCBIfam" id="TIGR00157">
    <property type="entry name" value="ribosome small subunit-dependent GTPase A"/>
    <property type="match status" value="1"/>
</dbReference>
<evidence type="ECO:0000256" key="1">
    <source>
        <dbReference type="ARBA" id="ARBA00022490"/>
    </source>
</evidence>
<dbReference type="InterPro" id="IPR010914">
    <property type="entry name" value="RsgA_GTPase_dom"/>
</dbReference>
<feature type="binding site" evidence="10">
    <location>
        <begin position="198"/>
        <end position="206"/>
    </location>
    <ligand>
        <name>GTP</name>
        <dbReference type="ChEBI" id="CHEBI:37565"/>
    </ligand>
</feature>
<feature type="binding site" evidence="10">
    <location>
        <position position="292"/>
    </location>
    <ligand>
        <name>Zn(2+)</name>
        <dbReference type="ChEBI" id="CHEBI:29105"/>
    </ligand>
</feature>
<evidence type="ECO:0000256" key="3">
    <source>
        <dbReference type="ARBA" id="ARBA00022723"/>
    </source>
</evidence>
<evidence type="ECO:0000256" key="8">
    <source>
        <dbReference type="ARBA" id="ARBA00022884"/>
    </source>
</evidence>
<comment type="cofactor">
    <cofactor evidence="10">
        <name>Zn(2+)</name>
        <dbReference type="ChEBI" id="CHEBI:29105"/>
    </cofactor>
    <text evidence="10">Binds 1 zinc ion per subunit.</text>
</comment>
<keyword evidence="7 10" id="KW-0862">Zinc</keyword>
<feature type="binding site" evidence="10">
    <location>
        <position position="279"/>
    </location>
    <ligand>
        <name>Zn(2+)</name>
        <dbReference type="ChEBI" id="CHEBI:29105"/>
    </ligand>
</feature>
<keyword evidence="14" id="KW-1185">Reference proteome</keyword>
<accession>A0ABT5FAV9</accession>
<dbReference type="InterPro" id="IPR004881">
    <property type="entry name" value="Ribosome_biogen_GTPase_RsgA"/>
</dbReference>
<evidence type="ECO:0000259" key="12">
    <source>
        <dbReference type="PROSITE" id="PS51721"/>
    </source>
</evidence>
<evidence type="ECO:0000313" key="14">
    <source>
        <dbReference type="Proteomes" id="UP001528411"/>
    </source>
</evidence>
<comment type="subunit">
    <text evidence="10">Monomer. Associates with 30S ribosomal subunit, binds 16S rRNA.</text>
</comment>
<comment type="subcellular location">
    <subcellularLocation>
        <location evidence="10">Cytoplasm</location>
    </subcellularLocation>
</comment>
<keyword evidence="5 10" id="KW-0547">Nucleotide-binding</keyword>
<dbReference type="RefSeq" id="WP_272179523.1">
    <property type="nucleotide sequence ID" value="NZ_JAQOMS010000002.1"/>
</dbReference>
<feature type="binding site" evidence="10">
    <location>
        <position position="284"/>
    </location>
    <ligand>
        <name>Zn(2+)</name>
        <dbReference type="ChEBI" id="CHEBI:29105"/>
    </ligand>
</feature>
<evidence type="ECO:0000256" key="5">
    <source>
        <dbReference type="ARBA" id="ARBA00022741"/>
    </source>
</evidence>
<dbReference type="InterPro" id="IPR027417">
    <property type="entry name" value="P-loop_NTPase"/>
</dbReference>
<keyword evidence="4 10" id="KW-0699">rRNA-binding</keyword>
<evidence type="ECO:0000256" key="9">
    <source>
        <dbReference type="ARBA" id="ARBA00023134"/>
    </source>
</evidence>
<dbReference type="Gene3D" id="3.40.50.300">
    <property type="entry name" value="P-loop containing nucleotide triphosphate hydrolases"/>
    <property type="match status" value="1"/>
</dbReference>
<comment type="similarity">
    <text evidence="10">Belongs to the TRAFAC class YlqF/YawG GTPase family. RsgA subfamily.</text>
</comment>
<dbReference type="CDD" id="cd01854">
    <property type="entry name" value="YjeQ_EngC"/>
    <property type="match status" value="1"/>
</dbReference>
<feature type="binding site" evidence="10">
    <location>
        <position position="286"/>
    </location>
    <ligand>
        <name>Zn(2+)</name>
        <dbReference type="ChEBI" id="CHEBI:29105"/>
    </ligand>
</feature>
<keyword evidence="2 10" id="KW-0690">Ribosome biogenesis</keyword>
<evidence type="ECO:0000256" key="10">
    <source>
        <dbReference type="HAMAP-Rule" id="MF_01820"/>
    </source>
</evidence>
<dbReference type="EMBL" id="JAQOMS010000002">
    <property type="protein sequence ID" value="MDC2887721.1"/>
    <property type="molecule type" value="Genomic_DNA"/>
</dbReference>
<feature type="binding site" evidence="10">
    <location>
        <begin position="143"/>
        <end position="146"/>
    </location>
    <ligand>
        <name>GTP</name>
        <dbReference type="ChEBI" id="CHEBI:37565"/>
    </ligand>
</feature>
<keyword evidence="9 10" id="KW-0342">GTP-binding</keyword>
<keyword evidence="1 10" id="KW-0963">Cytoplasm</keyword>
<dbReference type="SUPFAM" id="SSF52540">
    <property type="entry name" value="P-loop containing nucleoside triphosphate hydrolases"/>
    <property type="match status" value="1"/>
</dbReference>
<feature type="domain" description="CP-type G" evidence="12">
    <location>
        <begin position="95"/>
        <end position="256"/>
    </location>
</feature>
<dbReference type="PROSITE" id="PS50936">
    <property type="entry name" value="ENGC_GTPASE"/>
    <property type="match status" value="1"/>
</dbReference>
<evidence type="ECO:0000256" key="6">
    <source>
        <dbReference type="ARBA" id="ARBA00022801"/>
    </source>
</evidence>
<dbReference type="HAMAP" id="MF_01820">
    <property type="entry name" value="GTPase_RsgA"/>
    <property type="match status" value="1"/>
</dbReference>
<dbReference type="EC" id="3.6.1.-" evidence="10"/>
<proteinExistence type="inferred from homology"/>
<keyword evidence="6 10" id="KW-0378">Hydrolase</keyword>
<dbReference type="Proteomes" id="UP001528411">
    <property type="component" value="Unassembled WGS sequence"/>
</dbReference>
<dbReference type="PROSITE" id="PS51721">
    <property type="entry name" value="G_CP"/>
    <property type="match status" value="1"/>
</dbReference>
<keyword evidence="8 10" id="KW-0694">RNA-binding</keyword>
<gene>
    <name evidence="10 13" type="primary">rsgA</name>
    <name evidence="13" type="ORF">PN838_01165</name>
</gene>
<dbReference type="InterPro" id="IPR030378">
    <property type="entry name" value="G_CP_dom"/>
</dbReference>
<evidence type="ECO:0000256" key="7">
    <source>
        <dbReference type="ARBA" id="ARBA00022833"/>
    </source>
</evidence>
<feature type="domain" description="EngC GTPase" evidence="11">
    <location>
        <begin position="104"/>
        <end position="254"/>
    </location>
</feature>
<sequence length="364" mass="40916">MSSSSHLSLQQLGWRPFFQQQINLDEYDTCLFCRVVEQHRSKIVVESDQGQFDIRPSNNADPICVGDWLLINKTTKIIERSLERQSVFQRKSPGSKVDTQLIAANIDHLIIVSSLNQDFNLSRIERYIAVAKDAMVDPIVVLTKADLCENNEEVTNKIHQVQDLDAMMVTLAVNALAYSDLEQLTPYCKLGQTIAFVGSSGVGKSTIVNTLLQTESMKTGSIREDDDKGRHTTTHRALKSLPQGGLLMDTPGIRELQLTECETGVNETFSEIVALAKQCRFSDCSHQTEPGCAVQRSLANGELDPRRFNNFQKLIKEQAFNSATLAERKEKDRNFGKLINAVQNESRLRKKASNDIVVKFQIHF</sequence>
<dbReference type="PANTHER" id="PTHR32120:SF10">
    <property type="entry name" value="SMALL RIBOSOMAL SUBUNIT BIOGENESIS GTPASE RSGA"/>
    <property type="match status" value="1"/>
</dbReference>